<dbReference type="GeneID" id="19128448"/>
<dbReference type="EMBL" id="KI963976">
    <property type="protein sequence ID" value="EUC45833.1"/>
    <property type="molecule type" value="Genomic_DNA"/>
</dbReference>
<dbReference type="RefSeq" id="XP_007687631.1">
    <property type="nucleotide sequence ID" value="XM_007689441.1"/>
</dbReference>
<organism evidence="2 3">
    <name type="scientific">Bipolaris oryzae ATCC 44560</name>
    <dbReference type="NCBI Taxonomy" id="930090"/>
    <lineage>
        <taxon>Eukaryota</taxon>
        <taxon>Fungi</taxon>
        <taxon>Dikarya</taxon>
        <taxon>Ascomycota</taxon>
        <taxon>Pezizomycotina</taxon>
        <taxon>Dothideomycetes</taxon>
        <taxon>Pleosporomycetidae</taxon>
        <taxon>Pleosporales</taxon>
        <taxon>Pleosporineae</taxon>
        <taxon>Pleosporaceae</taxon>
        <taxon>Bipolaris</taxon>
    </lineage>
</organism>
<name>W6Z7T8_COCMI</name>
<evidence type="ECO:0000313" key="2">
    <source>
        <dbReference type="EMBL" id="EUC45833.1"/>
    </source>
</evidence>
<protein>
    <submittedName>
        <fullName evidence="2">Uncharacterized protein</fullName>
    </submittedName>
</protein>
<evidence type="ECO:0000256" key="1">
    <source>
        <dbReference type="SAM" id="MobiDB-lite"/>
    </source>
</evidence>
<sequence length="50" mass="5624">GRRSRQRYRSSAYRIGRMDACAYSERMGGGKYSSRRGGYGNASQSGRPRC</sequence>
<feature type="compositionally biased region" description="Polar residues" evidence="1">
    <location>
        <begin position="41"/>
        <end position="50"/>
    </location>
</feature>
<proteinExistence type="predicted"/>
<dbReference type="AlphaFoldDB" id="W6Z7T8"/>
<accession>W6Z7T8</accession>
<keyword evidence="3" id="KW-1185">Reference proteome</keyword>
<dbReference type="HOGENOM" id="CLU_3129633_0_0_1"/>
<dbReference type="KEGG" id="bor:COCMIDRAFT_94448"/>
<feature type="region of interest" description="Disordered" evidence="1">
    <location>
        <begin position="26"/>
        <end position="50"/>
    </location>
</feature>
<gene>
    <name evidence="2" type="ORF">COCMIDRAFT_94448</name>
</gene>
<evidence type="ECO:0000313" key="3">
    <source>
        <dbReference type="Proteomes" id="UP000054032"/>
    </source>
</evidence>
<feature type="non-terminal residue" evidence="2">
    <location>
        <position position="1"/>
    </location>
</feature>
<reference evidence="2 3" key="1">
    <citation type="journal article" date="2013" name="PLoS Genet.">
        <title>Comparative genome structure, secondary metabolite, and effector coding capacity across Cochliobolus pathogens.</title>
        <authorList>
            <person name="Condon B.J."/>
            <person name="Leng Y."/>
            <person name="Wu D."/>
            <person name="Bushley K.E."/>
            <person name="Ohm R.A."/>
            <person name="Otillar R."/>
            <person name="Martin J."/>
            <person name="Schackwitz W."/>
            <person name="Grimwood J."/>
            <person name="MohdZainudin N."/>
            <person name="Xue C."/>
            <person name="Wang R."/>
            <person name="Manning V.A."/>
            <person name="Dhillon B."/>
            <person name="Tu Z.J."/>
            <person name="Steffenson B.J."/>
            <person name="Salamov A."/>
            <person name="Sun H."/>
            <person name="Lowry S."/>
            <person name="LaButti K."/>
            <person name="Han J."/>
            <person name="Copeland A."/>
            <person name="Lindquist E."/>
            <person name="Barry K."/>
            <person name="Schmutz J."/>
            <person name="Baker S.E."/>
            <person name="Ciuffetti L.M."/>
            <person name="Grigoriev I.V."/>
            <person name="Zhong S."/>
            <person name="Turgeon B.G."/>
        </authorList>
    </citation>
    <scope>NUCLEOTIDE SEQUENCE [LARGE SCALE GENOMIC DNA]</scope>
    <source>
        <strain evidence="2 3">ATCC 44560</strain>
    </source>
</reference>
<dbReference type="Proteomes" id="UP000054032">
    <property type="component" value="Unassembled WGS sequence"/>
</dbReference>